<feature type="compositionally biased region" description="Low complexity" evidence="1">
    <location>
        <begin position="284"/>
        <end position="297"/>
    </location>
</feature>
<dbReference type="Proteomes" id="UP000186817">
    <property type="component" value="Unassembled WGS sequence"/>
</dbReference>
<dbReference type="OMA" id="CCAGREA"/>
<evidence type="ECO:0000313" key="2">
    <source>
        <dbReference type="EMBL" id="OLP95397.1"/>
    </source>
</evidence>
<protein>
    <submittedName>
        <fullName evidence="2">Uncharacterized protein</fullName>
    </submittedName>
</protein>
<feature type="compositionally biased region" description="Acidic residues" evidence="1">
    <location>
        <begin position="298"/>
        <end position="308"/>
    </location>
</feature>
<proteinExistence type="predicted"/>
<dbReference type="OrthoDB" id="423771at2759"/>
<feature type="compositionally biased region" description="Low complexity" evidence="1">
    <location>
        <begin position="351"/>
        <end position="378"/>
    </location>
</feature>
<feature type="compositionally biased region" description="Low complexity" evidence="1">
    <location>
        <begin position="610"/>
        <end position="627"/>
    </location>
</feature>
<feature type="compositionally biased region" description="Low complexity" evidence="1">
    <location>
        <begin position="328"/>
        <end position="337"/>
    </location>
</feature>
<dbReference type="EMBL" id="LSRX01000503">
    <property type="protein sequence ID" value="OLP95397.1"/>
    <property type="molecule type" value="Genomic_DNA"/>
</dbReference>
<organism evidence="2 3">
    <name type="scientific">Symbiodinium microadriaticum</name>
    <name type="common">Dinoflagellate</name>
    <name type="synonym">Zooxanthella microadriatica</name>
    <dbReference type="NCBI Taxonomy" id="2951"/>
    <lineage>
        <taxon>Eukaryota</taxon>
        <taxon>Sar</taxon>
        <taxon>Alveolata</taxon>
        <taxon>Dinophyceae</taxon>
        <taxon>Suessiales</taxon>
        <taxon>Symbiodiniaceae</taxon>
        <taxon>Symbiodinium</taxon>
    </lineage>
</organism>
<feature type="region of interest" description="Disordered" evidence="1">
    <location>
        <begin position="282"/>
        <end position="378"/>
    </location>
</feature>
<gene>
    <name evidence="2" type="ORF">AK812_SmicGene22483</name>
</gene>
<feature type="compositionally biased region" description="Polar residues" evidence="1">
    <location>
        <begin position="523"/>
        <end position="534"/>
    </location>
</feature>
<accession>A0A1Q9DJN3</accession>
<comment type="caution">
    <text evidence="2">The sequence shown here is derived from an EMBL/GenBank/DDBJ whole genome shotgun (WGS) entry which is preliminary data.</text>
</comment>
<feature type="compositionally biased region" description="Low complexity" evidence="1">
    <location>
        <begin position="68"/>
        <end position="80"/>
    </location>
</feature>
<sequence>MLPELNSWLEETCAGLPSCAVFFQLASVTGGGDSVVITAISTWLWKAWGLESWTRGGAPGACSEQAPSSSSSSGLSSSSSWHKEAEDLGEEKANSRLCQLMGDVRDKDLGEISALEAALGHGSDANLVVEGSSSSVSGCGSSNASASPGQMVHVSAPTLCCGNLSWAGDAFLSTPAPMPGASALSAHISGDWMRRSPCGLSRSAFALAVVTGLLHFEAAAYTPLVSPGTGVPHYLGVPAGKLLRKHQPPRVLDHRQKHAVAIDGHANLVDVGRSFNLGRPESLAAQEPEAEAAAAEAPAEEAPAEEGAEAASGEGEAATETAAEEGAEASADATEGAAAGGSEGAKDDAAEGAAEGASGAAAEGGASEAATEATAEGSVAASGEGATAGAAAAPAAAAAAGAVVEGSVAGTTGAATTAAATTVAAVAAAATTAVPTTVALAAGKAQHHKVKAVAPAAKGTGAAKGTKAAASNGTPGAGLPWKGIILVLSIVALVVFLGPKLYEMATAKPPLPGRLNEIKSEPSDQQVWASSKARQTYRKSVLAAQSNKSSSDSEDAAAKPAPRGSAASAGSREAAKAPAAAAVKEKEAKEGNGKEAKDVGGTASREEAPRASTSSRQRSPSASSGSYRARRTAANKSSGNWPGLRCRNTEDSPYRCLMEVEQRHLAAARKDPATGLPICGTCARLGHPLCGLRYWITLRAAWLRLPEELVAEEPHSFEDPGSVQIARQAQIGFVREISEGEAEDLEDCLDAIQRPFPLLRRPIPLSQAVQYAEALWED</sequence>
<feature type="compositionally biased region" description="Low complexity" evidence="1">
    <location>
        <begin position="558"/>
        <end position="582"/>
    </location>
</feature>
<feature type="region of interest" description="Disordered" evidence="1">
    <location>
        <begin position="58"/>
        <end position="86"/>
    </location>
</feature>
<dbReference type="AlphaFoldDB" id="A0A1Q9DJN3"/>
<evidence type="ECO:0000256" key="1">
    <source>
        <dbReference type="SAM" id="MobiDB-lite"/>
    </source>
</evidence>
<feature type="compositionally biased region" description="Basic and acidic residues" evidence="1">
    <location>
        <begin position="583"/>
        <end position="609"/>
    </location>
</feature>
<evidence type="ECO:0000313" key="3">
    <source>
        <dbReference type="Proteomes" id="UP000186817"/>
    </source>
</evidence>
<feature type="compositionally biased region" description="Low complexity" evidence="1">
    <location>
        <begin position="309"/>
        <end position="321"/>
    </location>
</feature>
<feature type="region of interest" description="Disordered" evidence="1">
    <location>
        <begin position="515"/>
        <end position="645"/>
    </location>
</feature>
<name>A0A1Q9DJN3_SYMMI</name>
<keyword evidence="3" id="KW-1185">Reference proteome</keyword>
<reference evidence="2 3" key="1">
    <citation type="submission" date="2016-02" db="EMBL/GenBank/DDBJ databases">
        <title>Genome analysis of coral dinoflagellate symbionts highlights evolutionary adaptations to a symbiotic lifestyle.</title>
        <authorList>
            <person name="Aranda M."/>
            <person name="Li Y."/>
            <person name="Liew Y.J."/>
            <person name="Baumgarten S."/>
            <person name="Simakov O."/>
            <person name="Wilson M."/>
            <person name="Piel J."/>
            <person name="Ashoor H."/>
            <person name="Bougouffa S."/>
            <person name="Bajic V.B."/>
            <person name="Ryu T."/>
            <person name="Ravasi T."/>
            <person name="Bayer T."/>
            <person name="Micklem G."/>
            <person name="Kim H."/>
            <person name="Bhak J."/>
            <person name="Lajeunesse T.C."/>
            <person name="Voolstra C.R."/>
        </authorList>
    </citation>
    <scope>NUCLEOTIDE SEQUENCE [LARGE SCALE GENOMIC DNA]</scope>
    <source>
        <strain evidence="2 3">CCMP2467</strain>
    </source>
</reference>